<name>A0A6A6R2P6_9PEZI</name>
<organism evidence="5 6">
    <name type="scientific">Lophium mytilinum</name>
    <dbReference type="NCBI Taxonomy" id="390894"/>
    <lineage>
        <taxon>Eukaryota</taxon>
        <taxon>Fungi</taxon>
        <taxon>Dikarya</taxon>
        <taxon>Ascomycota</taxon>
        <taxon>Pezizomycotina</taxon>
        <taxon>Dothideomycetes</taxon>
        <taxon>Pleosporomycetidae</taxon>
        <taxon>Mytilinidiales</taxon>
        <taxon>Mytilinidiaceae</taxon>
        <taxon>Lophium</taxon>
    </lineage>
</organism>
<evidence type="ECO:0000313" key="6">
    <source>
        <dbReference type="Proteomes" id="UP000799750"/>
    </source>
</evidence>
<proteinExistence type="predicted"/>
<keyword evidence="1" id="KW-0378">Hydrolase</keyword>
<dbReference type="OrthoDB" id="10252009at2759"/>
<dbReference type="EMBL" id="MU004186">
    <property type="protein sequence ID" value="KAF2497677.1"/>
    <property type="molecule type" value="Genomic_DNA"/>
</dbReference>
<protein>
    <submittedName>
        <fullName evidence="5">Phosphatases II</fullName>
    </submittedName>
</protein>
<dbReference type="GO" id="GO:0005737">
    <property type="term" value="C:cytoplasm"/>
    <property type="evidence" value="ECO:0007669"/>
    <property type="project" value="TreeGrafter"/>
</dbReference>
<feature type="non-terminal residue" evidence="5">
    <location>
        <position position="80"/>
    </location>
</feature>
<accession>A0A6A6R2P6</accession>
<evidence type="ECO:0000256" key="2">
    <source>
        <dbReference type="ARBA" id="ARBA00022912"/>
    </source>
</evidence>
<dbReference type="PROSITE" id="PS50054">
    <property type="entry name" value="TYR_PHOSPHATASE_DUAL"/>
    <property type="match status" value="1"/>
</dbReference>
<dbReference type="Pfam" id="PF00782">
    <property type="entry name" value="DSPc"/>
    <property type="match status" value="1"/>
</dbReference>
<dbReference type="Proteomes" id="UP000799750">
    <property type="component" value="Unassembled WGS sequence"/>
</dbReference>
<sequence>DKPSADISTVVARAVEIIDAVEKEGGVLLVHCSAGISRSPTVVAAYLMLQKGWTLQGALGEMRRGRGCVRPNEGFLRQLG</sequence>
<evidence type="ECO:0000313" key="5">
    <source>
        <dbReference type="EMBL" id="KAF2497677.1"/>
    </source>
</evidence>
<dbReference type="PANTHER" id="PTHR46377">
    <property type="entry name" value="DUAL SPECIFICITY PROTEIN PHOSPHATASE 19"/>
    <property type="match status" value="1"/>
</dbReference>
<feature type="non-terminal residue" evidence="5">
    <location>
        <position position="1"/>
    </location>
</feature>
<dbReference type="GO" id="GO:0008579">
    <property type="term" value="F:JUN kinase phosphatase activity"/>
    <property type="evidence" value="ECO:0007669"/>
    <property type="project" value="TreeGrafter"/>
</dbReference>
<keyword evidence="6" id="KW-1185">Reference proteome</keyword>
<dbReference type="Gene3D" id="3.90.190.10">
    <property type="entry name" value="Protein tyrosine phosphatase superfamily"/>
    <property type="match status" value="1"/>
</dbReference>
<dbReference type="SMART" id="SM00195">
    <property type="entry name" value="DSPc"/>
    <property type="match status" value="1"/>
</dbReference>
<dbReference type="InterPro" id="IPR000340">
    <property type="entry name" value="Dual-sp_phosphatase_cat-dom"/>
</dbReference>
<feature type="domain" description="Tyrosine-protein phosphatase" evidence="3">
    <location>
        <begin position="1"/>
        <end position="80"/>
    </location>
</feature>
<gene>
    <name evidence="5" type="ORF">BU16DRAFT_442993</name>
</gene>
<dbReference type="InterPro" id="IPR020422">
    <property type="entry name" value="TYR_PHOSPHATASE_DUAL_dom"/>
</dbReference>
<keyword evidence="2" id="KW-0904">Protein phosphatase</keyword>
<evidence type="ECO:0000259" key="4">
    <source>
        <dbReference type="PROSITE" id="PS50056"/>
    </source>
</evidence>
<dbReference type="InterPro" id="IPR029021">
    <property type="entry name" value="Prot-tyrosine_phosphatase-like"/>
</dbReference>
<dbReference type="PROSITE" id="PS00383">
    <property type="entry name" value="TYR_PHOSPHATASE_1"/>
    <property type="match status" value="1"/>
</dbReference>
<dbReference type="InterPro" id="IPR016130">
    <property type="entry name" value="Tyr_Pase_AS"/>
</dbReference>
<feature type="domain" description="Tyrosine specific protein phosphatases" evidence="4">
    <location>
        <begin position="12"/>
        <end position="66"/>
    </location>
</feature>
<reference evidence="5" key="1">
    <citation type="journal article" date="2020" name="Stud. Mycol.">
        <title>101 Dothideomycetes genomes: a test case for predicting lifestyles and emergence of pathogens.</title>
        <authorList>
            <person name="Haridas S."/>
            <person name="Albert R."/>
            <person name="Binder M."/>
            <person name="Bloem J."/>
            <person name="Labutti K."/>
            <person name="Salamov A."/>
            <person name="Andreopoulos B."/>
            <person name="Baker S."/>
            <person name="Barry K."/>
            <person name="Bills G."/>
            <person name="Bluhm B."/>
            <person name="Cannon C."/>
            <person name="Castanera R."/>
            <person name="Culley D."/>
            <person name="Daum C."/>
            <person name="Ezra D."/>
            <person name="Gonzalez J."/>
            <person name="Henrissat B."/>
            <person name="Kuo A."/>
            <person name="Liang C."/>
            <person name="Lipzen A."/>
            <person name="Lutzoni F."/>
            <person name="Magnuson J."/>
            <person name="Mondo S."/>
            <person name="Nolan M."/>
            <person name="Ohm R."/>
            <person name="Pangilinan J."/>
            <person name="Park H.-J."/>
            <person name="Ramirez L."/>
            <person name="Alfaro M."/>
            <person name="Sun H."/>
            <person name="Tritt A."/>
            <person name="Yoshinaga Y."/>
            <person name="Zwiers L.-H."/>
            <person name="Turgeon B."/>
            <person name="Goodwin S."/>
            <person name="Spatafora J."/>
            <person name="Crous P."/>
            <person name="Grigoriev I."/>
        </authorList>
    </citation>
    <scope>NUCLEOTIDE SEQUENCE</scope>
    <source>
        <strain evidence="5">CBS 269.34</strain>
    </source>
</reference>
<dbReference type="AlphaFoldDB" id="A0A6A6R2P6"/>
<evidence type="ECO:0000259" key="3">
    <source>
        <dbReference type="PROSITE" id="PS50054"/>
    </source>
</evidence>
<dbReference type="PANTHER" id="PTHR46377:SF1">
    <property type="entry name" value="DUAL SPECIFICITY PROTEIN PHOSPHATASE 19"/>
    <property type="match status" value="1"/>
</dbReference>
<evidence type="ECO:0000256" key="1">
    <source>
        <dbReference type="ARBA" id="ARBA00022801"/>
    </source>
</evidence>
<dbReference type="SUPFAM" id="SSF52799">
    <property type="entry name" value="(Phosphotyrosine protein) phosphatases II"/>
    <property type="match status" value="1"/>
</dbReference>
<dbReference type="CDD" id="cd14498">
    <property type="entry name" value="DSP"/>
    <property type="match status" value="1"/>
</dbReference>
<dbReference type="InterPro" id="IPR000387">
    <property type="entry name" value="Tyr_Pase_dom"/>
</dbReference>
<dbReference type="PROSITE" id="PS50056">
    <property type="entry name" value="TYR_PHOSPHATASE_2"/>
    <property type="match status" value="1"/>
</dbReference>